<gene>
    <name evidence="5" type="ORF">Moror_12870</name>
</gene>
<dbReference type="InterPro" id="IPR036864">
    <property type="entry name" value="Zn2-C6_fun-type_DNA-bd_sf"/>
</dbReference>
<evidence type="ECO:0000313" key="5">
    <source>
        <dbReference type="EMBL" id="ESK94039.1"/>
    </source>
</evidence>
<dbReference type="AlphaFoldDB" id="V2YQT6"/>
<evidence type="ECO:0000256" key="2">
    <source>
        <dbReference type="ARBA" id="ARBA00023242"/>
    </source>
</evidence>
<dbReference type="Proteomes" id="UP000017559">
    <property type="component" value="Unassembled WGS sequence"/>
</dbReference>
<name>V2YQT6_MONRO</name>
<dbReference type="SUPFAM" id="SSF57701">
    <property type="entry name" value="Zn2/Cys6 DNA-binding domain"/>
    <property type="match status" value="1"/>
</dbReference>
<dbReference type="KEGG" id="mrr:Moror_12870"/>
<dbReference type="GO" id="GO:0008270">
    <property type="term" value="F:zinc ion binding"/>
    <property type="evidence" value="ECO:0007669"/>
    <property type="project" value="InterPro"/>
</dbReference>
<accession>V2YQT6</accession>
<dbReference type="PANTHER" id="PTHR37534:SF20">
    <property type="entry name" value="PRO1A C6 ZINK-FINGER PROTEIN"/>
    <property type="match status" value="1"/>
</dbReference>
<dbReference type="HOGENOM" id="CLU_013536_0_0_1"/>
<evidence type="ECO:0000313" key="6">
    <source>
        <dbReference type="Proteomes" id="UP000017559"/>
    </source>
</evidence>
<dbReference type="PROSITE" id="PS00463">
    <property type="entry name" value="ZN2_CY6_FUNGAL_1"/>
    <property type="match status" value="1"/>
</dbReference>
<sequence length="661" mass="72899">MPQTAPAKVKKSGAPKAKGAVRAKSGCYTCRIRRKKCDEKPDEQGRCETCVRLRLQCLGFGAKRPDWLRESNNVSDIREKIKTFLASQGMIKGHSGSGSSRTSTQHQPEEDQRQEPATLKLANEGYSSSASESPPPNLLVLSEDVRHHSQVSNVRGEEWAPYGPPPSSSYGPHPLLRHSPQPTPRQGTTPPPASFQPQENVYDPYLLQQQSNNTLAAPWTPPPAQSSAIPLFASSYGSSYAYAPDDDMDTYAFDASNPSVNSTSGVLTIPPVIYGSGATDELIHHYIAQVLEKQYLLADDPISKIMLNAIQSGFARSSAQLLASVHFQRTKSSPFTITSSTIAERYALLQEVLKKSSHNDNDAIGALTVVSSFLFDGGRGDWPPWLELSIEHGRRILQNSRYLNVKDAMINCSETERFIVKTAIWFDVLASVTTLQAPRFLDVINYLFDPNNTSSITSTEEGEQEALSMMNIMGAEGRVIWAWAQTSNLAQRKASLAERGALDMTLLVQKANEIEGCLATPAPRPFPEKNIHRYLVSEVFRNAARLYLLTVLHGDFPNVPAVRYAVDGTVNSLMKAGQYSKEVQEAVVRSTVVAVFMCGCLALTEEKKKQTMGVLTDQGTWGNAKGVGDVMNQVWDERHKLPAKEPVPWRQILNKNQLLLV</sequence>
<dbReference type="CDD" id="cd00067">
    <property type="entry name" value="GAL4"/>
    <property type="match status" value="1"/>
</dbReference>
<feature type="domain" description="Zn(2)-C6 fungal-type" evidence="4">
    <location>
        <begin position="26"/>
        <end position="57"/>
    </location>
</feature>
<dbReference type="OrthoDB" id="5419315at2759"/>
<comment type="caution">
    <text evidence="5">The sequence shown here is derived from an EMBL/GenBank/DDBJ whole genome shotgun (WGS) entry which is preliminary data.</text>
</comment>
<protein>
    <submittedName>
        <fullName evidence="5">Pro1 protein</fullName>
    </submittedName>
</protein>
<dbReference type="InterPro" id="IPR001138">
    <property type="entry name" value="Zn2Cys6_DnaBD"/>
</dbReference>
<dbReference type="SMART" id="SM00066">
    <property type="entry name" value="GAL4"/>
    <property type="match status" value="1"/>
</dbReference>
<dbReference type="PANTHER" id="PTHR37534">
    <property type="entry name" value="TRANSCRIPTIONAL ACTIVATOR PROTEIN UGA3"/>
    <property type="match status" value="1"/>
</dbReference>
<evidence type="ECO:0000259" key="4">
    <source>
        <dbReference type="PROSITE" id="PS50048"/>
    </source>
</evidence>
<dbReference type="GO" id="GO:0005634">
    <property type="term" value="C:nucleus"/>
    <property type="evidence" value="ECO:0007669"/>
    <property type="project" value="UniProtKB-SubCell"/>
</dbReference>
<dbReference type="PROSITE" id="PS50048">
    <property type="entry name" value="ZN2_CY6_FUNGAL_2"/>
    <property type="match status" value="1"/>
</dbReference>
<keyword evidence="2" id="KW-0539">Nucleus</keyword>
<organism evidence="5 6">
    <name type="scientific">Moniliophthora roreri (strain MCA 2997)</name>
    <name type="common">Cocoa frosty pod rot fungus</name>
    <name type="synonym">Crinipellis roreri</name>
    <dbReference type="NCBI Taxonomy" id="1381753"/>
    <lineage>
        <taxon>Eukaryota</taxon>
        <taxon>Fungi</taxon>
        <taxon>Dikarya</taxon>
        <taxon>Basidiomycota</taxon>
        <taxon>Agaricomycotina</taxon>
        <taxon>Agaricomycetes</taxon>
        <taxon>Agaricomycetidae</taxon>
        <taxon>Agaricales</taxon>
        <taxon>Marasmiineae</taxon>
        <taxon>Marasmiaceae</taxon>
        <taxon>Moniliophthora</taxon>
    </lineage>
</organism>
<comment type="subcellular location">
    <subcellularLocation>
        <location evidence="1">Nucleus</location>
    </subcellularLocation>
</comment>
<evidence type="ECO:0000256" key="3">
    <source>
        <dbReference type="SAM" id="MobiDB-lite"/>
    </source>
</evidence>
<proteinExistence type="predicted"/>
<dbReference type="STRING" id="1381753.V2YQT6"/>
<feature type="region of interest" description="Disordered" evidence="3">
    <location>
        <begin position="87"/>
        <end position="115"/>
    </location>
</feature>
<evidence type="ECO:0000256" key="1">
    <source>
        <dbReference type="ARBA" id="ARBA00004123"/>
    </source>
</evidence>
<dbReference type="EMBL" id="AWSO01000156">
    <property type="protein sequence ID" value="ESK94039.1"/>
    <property type="molecule type" value="Genomic_DNA"/>
</dbReference>
<dbReference type="InterPro" id="IPR021858">
    <property type="entry name" value="Fun_TF"/>
</dbReference>
<keyword evidence="6" id="KW-1185">Reference proteome</keyword>
<dbReference type="Pfam" id="PF11951">
    <property type="entry name" value="Fungal_trans_2"/>
    <property type="match status" value="1"/>
</dbReference>
<reference evidence="5 6" key="1">
    <citation type="journal article" date="2014" name="BMC Genomics">
        <title>Genome and secretome analysis of the hemibiotrophic fungal pathogen, Moniliophthora roreri, which causes frosty pod rot disease of cacao: mechanisms of the biotrophic and necrotrophic phases.</title>
        <authorList>
            <person name="Meinhardt L.W."/>
            <person name="Costa G.G.L."/>
            <person name="Thomazella D.P.T."/>
            <person name="Teixeira P.J.P.L."/>
            <person name="Carazzolle M.F."/>
            <person name="Schuster S.C."/>
            <person name="Carlson J.E."/>
            <person name="Guiltinan M.J."/>
            <person name="Mieczkowski P."/>
            <person name="Farmer A."/>
            <person name="Ramaraj T."/>
            <person name="Crozier J."/>
            <person name="Davis R.E."/>
            <person name="Shao J."/>
            <person name="Melnick R.L."/>
            <person name="Pereira G.A.G."/>
            <person name="Bailey B.A."/>
        </authorList>
    </citation>
    <scope>NUCLEOTIDE SEQUENCE [LARGE SCALE GENOMIC DNA]</scope>
    <source>
        <strain evidence="5 6">MCA 2997</strain>
    </source>
</reference>
<feature type="region of interest" description="Disordered" evidence="3">
    <location>
        <begin position="149"/>
        <end position="198"/>
    </location>
</feature>
<feature type="compositionally biased region" description="Low complexity" evidence="3">
    <location>
        <begin position="97"/>
        <end position="106"/>
    </location>
</feature>
<dbReference type="GO" id="GO:0000981">
    <property type="term" value="F:DNA-binding transcription factor activity, RNA polymerase II-specific"/>
    <property type="evidence" value="ECO:0007669"/>
    <property type="project" value="InterPro"/>
</dbReference>